<evidence type="ECO:0000256" key="9">
    <source>
        <dbReference type="ARBA" id="ARBA00023251"/>
    </source>
</evidence>
<keyword evidence="6 10" id="KW-0812">Transmembrane</keyword>
<dbReference type="GO" id="GO:0046677">
    <property type="term" value="P:response to antibiotic"/>
    <property type="evidence" value="ECO:0007669"/>
    <property type="project" value="UniProtKB-KW"/>
</dbReference>
<accession>A0A136Q4I1</accession>
<dbReference type="GO" id="GO:0042910">
    <property type="term" value="F:xenobiotic transmembrane transporter activity"/>
    <property type="evidence" value="ECO:0007669"/>
    <property type="project" value="InterPro"/>
</dbReference>
<evidence type="ECO:0000256" key="7">
    <source>
        <dbReference type="ARBA" id="ARBA00022989"/>
    </source>
</evidence>
<feature type="transmembrane region" description="Helical" evidence="10">
    <location>
        <begin position="197"/>
        <end position="218"/>
    </location>
</feature>
<keyword evidence="7 10" id="KW-1133">Transmembrane helix</keyword>
<evidence type="ECO:0000256" key="5">
    <source>
        <dbReference type="ARBA" id="ARBA00022475"/>
    </source>
</evidence>
<evidence type="ECO:0000256" key="3">
    <source>
        <dbReference type="ARBA" id="ARBA00022106"/>
    </source>
</evidence>
<dbReference type="OrthoDB" id="9811110at2"/>
<organism evidence="11 12">
    <name type="scientific">Christensenella minuta</name>
    <dbReference type="NCBI Taxonomy" id="626937"/>
    <lineage>
        <taxon>Bacteria</taxon>
        <taxon>Bacillati</taxon>
        <taxon>Bacillota</taxon>
        <taxon>Clostridia</taxon>
        <taxon>Christensenellales</taxon>
        <taxon>Christensenellaceae</taxon>
        <taxon>Christensenella</taxon>
    </lineage>
</organism>
<comment type="subcellular location">
    <subcellularLocation>
        <location evidence="1">Cell membrane</location>
        <topology evidence="1">Multi-pass membrane protein</topology>
    </subcellularLocation>
</comment>
<feature type="transmembrane region" description="Helical" evidence="10">
    <location>
        <begin position="368"/>
        <end position="388"/>
    </location>
</feature>
<dbReference type="Proteomes" id="UP000070366">
    <property type="component" value="Unassembled WGS sequence"/>
</dbReference>
<feature type="transmembrane region" description="Helical" evidence="10">
    <location>
        <begin position="239"/>
        <end position="260"/>
    </location>
</feature>
<reference evidence="11 12" key="1">
    <citation type="submission" date="2016-02" db="EMBL/GenBank/DDBJ databases">
        <authorList>
            <person name="Wen L."/>
            <person name="He K."/>
            <person name="Yang H."/>
        </authorList>
    </citation>
    <scope>NUCLEOTIDE SEQUENCE [LARGE SCALE GENOMIC DNA]</scope>
    <source>
        <strain evidence="11 12">DSM 22607</strain>
    </source>
</reference>
<keyword evidence="9" id="KW-0046">Antibiotic resistance</keyword>
<dbReference type="PANTHER" id="PTHR43823">
    <property type="entry name" value="SPORULATION PROTEIN YKVU"/>
    <property type="match status" value="1"/>
</dbReference>
<dbReference type="NCBIfam" id="TIGR00797">
    <property type="entry name" value="matE"/>
    <property type="match status" value="1"/>
</dbReference>
<dbReference type="STRING" id="626937.HMPREF3293_01670"/>
<dbReference type="PANTHER" id="PTHR43823:SF3">
    <property type="entry name" value="MULTIDRUG EXPORT PROTEIN MEPA"/>
    <property type="match status" value="1"/>
</dbReference>
<dbReference type="KEGG" id="cmiu:B1H56_11150"/>
<dbReference type="EMBL" id="LSZW01000061">
    <property type="protein sequence ID" value="KXK65456.1"/>
    <property type="molecule type" value="Genomic_DNA"/>
</dbReference>
<feature type="transmembrane region" description="Helical" evidence="10">
    <location>
        <begin position="59"/>
        <end position="81"/>
    </location>
</feature>
<evidence type="ECO:0000313" key="11">
    <source>
        <dbReference type="EMBL" id="KXK65456.1"/>
    </source>
</evidence>
<keyword evidence="4" id="KW-0813">Transport</keyword>
<dbReference type="CDD" id="cd13143">
    <property type="entry name" value="MATE_MepA_like"/>
    <property type="match status" value="1"/>
</dbReference>
<feature type="transmembrane region" description="Helical" evidence="10">
    <location>
        <begin position="18"/>
        <end position="39"/>
    </location>
</feature>
<dbReference type="GO" id="GO:0015297">
    <property type="term" value="F:antiporter activity"/>
    <property type="evidence" value="ECO:0007669"/>
    <property type="project" value="InterPro"/>
</dbReference>
<dbReference type="InterPro" id="IPR048279">
    <property type="entry name" value="MdtK-like"/>
</dbReference>
<dbReference type="PATRIC" id="fig|626937.4.peg.1651"/>
<evidence type="ECO:0000256" key="6">
    <source>
        <dbReference type="ARBA" id="ARBA00022692"/>
    </source>
</evidence>
<dbReference type="RefSeq" id="WP_066519752.1">
    <property type="nucleotide sequence ID" value="NZ_CABMOF010000002.1"/>
</dbReference>
<protein>
    <recommendedName>
        <fullName evidence="3">Multidrug export protein MepA</fullName>
    </recommendedName>
</protein>
<sequence>METASETKLLGTAPIGRLVMKYAVPSVISLLVNALYNIVDQIFIGQGVGYLGNAATNVIFPLTVIVIAFSLLVGDGAAAYLSLKLGEGRKDQAQRGVGNAVTLLVIFGAAFLLLGIFFLEPLAHLFGATENSLPYALDYGRIIILGFPFVVIGTGLNSCIRAEGSPKVAMISMIAGAVVNTILDPVFIFACGWGVEGAALATILGQVLTFLISALYLRKPKVLQVSRRDMKLSFRTAKTVMGYGVSSFITQIAITVSILVSNNMIVQYGAASVYGPDIPLAAFGIVMKVYQILLAFMIGFGIGAQPIVGFNYGARNFLRVKKAYLLAVLCATAVAAVGFVMFQFFPQGIINLFGSEDALYNEFAQKSFRIFLMLCILAGFQTVTGIFFQSIGKPVKAAVVTLSRQILVLVPATLILPIFIGLDGVLWAGPVADAISFLIALVLALLELKHLTSQHAREQEAALCAEQGQAF</sequence>
<dbReference type="InterPro" id="IPR045070">
    <property type="entry name" value="MATE_MepA-like"/>
</dbReference>
<feature type="transmembrane region" description="Helical" evidence="10">
    <location>
        <begin position="323"/>
        <end position="345"/>
    </location>
</feature>
<evidence type="ECO:0000256" key="10">
    <source>
        <dbReference type="SAM" id="Phobius"/>
    </source>
</evidence>
<evidence type="ECO:0000313" key="12">
    <source>
        <dbReference type="Proteomes" id="UP000070366"/>
    </source>
</evidence>
<proteinExistence type="inferred from homology"/>
<gene>
    <name evidence="11" type="ORF">HMPREF3293_01670</name>
</gene>
<keyword evidence="8 10" id="KW-0472">Membrane</keyword>
<evidence type="ECO:0000256" key="1">
    <source>
        <dbReference type="ARBA" id="ARBA00004651"/>
    </source>
</evidence>
<evidence type="ECO:0000256" key="2">
    <source>
        <dbReference type="ARBA" id="ARBA00008417"/>
    </source>
</evidence>
<dbReference type="AlphaFoldDB" id="A0A136Q4I1"/>
<name>A0A136Q4I1_9FIRM</name>
<keyword evidence="12" id="KW-1185">Reference proteome</keyword>
<keyword evidence="5" id="KW-1003">Cell membrane</keyword>
<feature type="transmembrane region" description="Helical" evidence="10">
    <location>
        <begin position="139"/>
        <end position="156"/>
    </location>
</feature>
<evidence type="ECO:0000256" key="4">
    <source>
        <dbReference type="ARBA" id="ARBA00022448"/>
    </source>
</evidence>
<feature type="transmembrane region" description="Helical" evidence="10">
    <location>
        <begin position="280"/>
        <end position="302"/>
    </location>
</feature>
<feature type="transmembrane region" description="Helical" evidence="10">
    <location>
        <begin position="168"/>
        <end position="191"/>
    </location>
</feature>
<evidence type="ECO:0000256" key="8">
    <source>
        <dbReference type="ARBA" id="ARBA00023136"/>
    </source>
</evidence>
<feature type="transmembrane region" description="Helical" evidence="10">
    <location>
        <begin position="101"/>
        <end position="119"/>
    </location>
</feature>
<comment type="caution">
    <text evidence="11">The sequence shown here is derived from an EMBL/GenBank/DDBJ whole genome shotgun (WGS) entry which is preliminary data.</text>
</comment>
<dbReference type="InterPro" id="IPR051327">
    <property type="entry name" value="MATE_MepA_subfamily"/>
</dbReference>
<dbReference type="InterPro" id="IPR002528">
    <property type="entry name" value="MATE_fam"/>
</dbReference>
<feature type="transmembrane region" description="Helical" evidence="10">
    <location>
        <begin position="400"/>
        <end position="420"/>
    </location>
</feature>
<dbReference type="Pfam" id="PF01554">
    <property type="entry name" value="MatE"/>
    <property type="match status" value="2"/>
</dbReference>
<dbReference type="PIRSF" id="PIRSF006603">
    <property type="entry name" value="DinF"/>
    <property type="match status" value="1"/>
</dbReference>
<comment type="similarity">
    <text evidence="2">Belongs to the multi antimicrobial extrusion (MATE) (TC 2.A.66.1) family. MepA subfamily.</text>
</comment>
<dbReference type="GO" id="GO:0005886">
    <property type="term" value="C:plasma membrane"/>
    <property type="evidence" value="ECO:0007669"/>
    <property type="project" value="UniProtKB-SubCell"/>
</dbReference>
<feature type="transmembrane region" description="Helical" evidence="10">
    <location>
        <begin position="426"/>
        <end position="446"/>
    </location>
</feature>